<keyword evidence="2" id="KW-1185">Reference proteome</keyword>
<dbReference type="Proteomes" id="UP000092967">
    <property type="component" value="Chromosome"/>
</dbReference>
<dbReference type="RefSeq" id="WP_068826320.1">
    <property type="nucleotide sequence ID" value="NZ_CP014224.1"/>
</dbReference>
<evidence type="ECO:0000313" key="1">
    <source>
        <dbReference type="EMBL" id="ANW96319.1"/>
    </source>
</evidence>
<dbReference type="GO" id="GO:0051301">
    <property type="term" value="P:cell division"/>
    <property type="evidence" value="ECO:0007669"/>
    <property type="project" value="UniProtKB-KW"/>
</dbReference>
<dbReference type="InterPro" id="IPR036192">
    <property type="entry name" value="Cell_div_ZapA-like_sf"/>
</dbReference>
<evidence type="ECO:0000313" key="2">
    <source>
        <dbReference type="Proteomes" id="UP000092967"/>
    </source>
</evidence>
<dbReference type="OrthoDB" id="1495773at2"/>
<gene>
    <name evidence="1" type="ORF">AXE80_08530</name>
</gene>
<sequence length="98" mass="10858">MADTYKINVAIGGRNYPISVNSTEEEQGVRAAAVNINKLISDYESNYAVNDKQDVLAMCALQFASIIEVNKVIKDEENNAIMTKLSKLNGKLQSYLDK</sequence>
<reference evidence="1 2" key="1">
    <citation type="submission" date="2016-02" db="EMBL/GenBank/DDBJ databases">
        <authorList>
            <person name="Wen L."/>
            <person name="He K."/>
            <person name="Yang H."/>
        </authorList>
    </citation>
    <scope>NUCLEOTIDE SEQUENCE [LARGE SCALE GENOMIC DNA]</scope>
    <source>
        <strain evidence="1 2">CZ1127</strain>
    </source>
</reference>
<accession>A0A1B1Y6E9</accession>
<dbReference type="STRING" id="1790137.AXE80_08530"/>
<dbReference type="AlphaFoldDB" id="A0A1B1Y6E9"/>
<keyword evidence="1" id="KW-0132">Cell division</keyword>
<dbReference type="Pfam" id="PF05164">
    <property type="entry name" value="ZapA"/>
    <property type="match status" value="1"/>
</dbReference>
<dbReference type="InterPro" id="IPR007838">
    <property type="entry name" value="Cell_div_ZapA-like"/>
</dbReference>
<keyword evidence="1" id="KW-0131">Cell cycle</keyword>
<dbReference type="KEGG" id="wfu:AXE80_08530"/>
<proteinExistence type="predicted"/>
<organism evidence="1 2">
    <name type="scientific">Wenyingzhuangia fucanilytica</name>
    <dbReference type="NCBI Taxonomy" id="1790137"/>
    <lineage>
        <taxon>Bacteria</taxon>
        <taxon>Pseudomonadati</taxon>
        <taxon>Bacteroidota</taxon>
        <taxon>Flavobacteriia</taxon>
        <taxon>Flavobacteriales</taxon>
        <taxon>Flavobacteriaceae</taxon>
        <taxon>Wenyingzhuangia</taxon>
    </lineage>
</organism>
<dbReference type="EMBL" id="CP014224">
    <property type="protein sequence ID" value="ANW96319.1"/>
    <property type="molecule type" value="Genomic_DNA"/>
</dbReference>
<protein>
    <submittedName>
        <fullName evidence="1">Cell division protein ZapA</fullName>
    </submittedName>
</protein>
<dbReference type="SUPFAM" id="SSF102829">
    <property type="entry name" value="Cell division protein ZapA-like"/>
    <property type="match status" value="1"/>
</dbReference>
<name>A0A1B1Y6E9_9FLAO</name>